<keyword evidence="5" id="KW-0472">Membrane</keyword>
<organism evidence="7 8">
    <name type="scientific">Candidatus Mediterraneibacter faecavium</name>
    <dbReference type="NCBI Taxonomy" id="2838668"/>
    <lineage>
        <taxon>Bacteria</taxon>
        <taxon>Bacillati</taxon>
        <taxon>Bacillota</taxon>
        <taxon>Clostridia</taxon>
        <taxon>Lachnospirales</taxon>
        <taxon>Lachnospiraceae</taxon>
        <taxon>Mediterraneibacter</taxon>
    </lineage>
</organism>
<name>A0A9D2Q9A8_9FIRM</name>
<feature type="transmembrane region" description="Helical" evidence="5">
    <location>
        <begin position="44"/>
        <end position="62"/>
    </location>
</feature>
<dbReference type="PROSITE" id="PS50106">
    <property type="entry name" value="PDZ"/>
    <property type="match status" value="1"/>
</dbReference>
<dbReference type="Pfam" id="PF13180">
    <property type="entry name" value="PDZ_2"/>
    <property type="match status" value="1"/>
</dbReference>
<dbReference type="AlphaFoldDB" id="A0A9D2Q9A8"/>
<dbReference type="Proteomes" id="UP000823902">
    <property type="component" value="Unassembled WGS sequence"/>
</dbReference>
<sequence length="444" mass="47437">MPDDKDQIPKPDESPEEKKYSFLQETIKPKPISRQQLAKQLVRIAIYGVILGAFACLGFFALKPWMQDVFRGNLETVTIPEDEEPSDDAKISGEEDSAEDEALSEDGDASAETGTDPAAAPDAESYQQIIDSMNERAEEAGKGIATVRQVSGQTDWDAEMTGIRKSVTGVITADNGQELLILADSSICTDASKWTVTFDDGRTYEAALKKQDANTGLAMFSVPRGNIADTTWNAIKVSVLGNSNLVKQGDLVMALGNMFGYPEGMSYGLISSTDYKTAFYDGECDVLATDIVSETSGTGVLFNIEGEVIGLISPSVWDDNDGNAANAYAVSDLKSAIEILANGESVPYIGIYGTTVTKELEEEQGMPAGVYVVDVDPDSPAMEAGIQSGDIICQVGGENVSSIVTYQSAVLQIKTGRQVVVRGMRLGADGYVDVKFTVTVGSKP</sequence>
<feature type="compositionally biased region" description="Acidic residues" evidence="4">
    <location>
        <begin position="94"/>
        <end position="109"/>
    </location>
</feature>
<dbReference type="PANTHER" id="PTHR22939:SF129">
    <property type="entry name" value="SERINE PROTEASE HTRA2, MITOCHONDRIAL"/>
    <property type="match status" value="1"/>
</dbReference>
<gene>
    <name evidence="7" type="ORF">H9697_02400</name>
</gene>
<evidence type="ECO:0000259" key="6">
    <source>
        <dbReference type="PROSITE" id="PS50106"/>
    </source>
</evidence>
<dbReference type="InterPro" id="IPR001940">
    <property type="entry name" value="Peptidase_S1C"/>
</dbReference>
<comment type="similarity">
    <text evidence="1">Belongs to the peptidase S1C family.</text>
</comment>
<dbReference type="GO" id="GO:0006508">
    <property type="term" value="P:proteolysis"/>
    <property type="evidence" value="ECO:0007669"/>
    <property type="project" value="UniProtKB-KW"/>
</dbReference>
<comment type="caution">
    <text evidence="7">The sequence shown here is derived from an EMBL/GenBank/DDBJ whole genome shotgun (WGS) entry which is preliminary data.</text>
</comment>
<dbReference type="EMBL" id="DWVY01000010">
    <property type="protein sequence ID" value="HJC73790.1"/>
    <property type="molecule type" value="Genomic_DNA"/>
</dbReference>
<evidence type="ECO:0000256" key="1">
    <source>
        <dbReference type="ARBA" id="ARBA00010541"/>
    </source>
</evidence>
<keyword evidence="2 7" id="KW-0645">Protease</keyword>
<evidence type="ECO:0000256" key="4">
    <source>
        <dbReference type="SAM" id="MobiDB-lite"/>
    </source>
</evidence>
<evidence type="ECO:0000313" key="8">
    <source>
        <dbReference type="Proteomes" id="UP000823902"/>
    </source>
</evidence>
<accession>A0A9D2Q9A8</accession>
<dbReference type="PRINTS" id="PR00834">
    <property type="entry name" value="PROTEASES2C"/>
</dbReference>
<dbReference type="SUPFAM" id="SSF50494">
    <property type="entry name" value="Trypsin-like serine proteases"/>
    <property type="match status" value="1"/>
</dbReference>
<feature type="domain" description="PDZ" evidence="6">
    <location>
        <begin position="336"/>
        <end position="414"/>
    </location>
</feature>
<dbReference type="PANTHER" id="PTHR22939">
    <property type="entry name" value="SERINE PROTEASE FAMILY S1C HTRA-RELATED"/>
    <property type="match status" value="1"/>
</dbReference>
<dbReference type="InterPro" id="IPR001478">
    <property type="entry name" value="PDZ"/>
</dbReference>
<reference evidence="7" key="1">
    <citation type="journal article" date="2021" name="PeerJ">
        <title>Extensive microbial diversity within the chicken gut microbiome revealed by metagenomics and culture.</title>
        <authorList>
            <person name="Gilroy R."/>
            <person name="Ravi A."/>
            <person name="Getino M."/>
            <person name="Pursley I."/>
            <person name="Horton D.L."/>
            <person name="Alikhan N.F."/>
            <person name="Baker D."/>
            <person name="Gharbi K."/>
            <person name="Hall N."/>
            <person name="Watson M."/>
            <person name="Adriaenssens E.M."/>
            <person name="Foster-Nyarko E."/>
            <person name="Jarju S."/>
            <person name="Secka A."/>
            <person name="Antonio M."/>
            <person name="Oren A."/>
            <person name="Chaudhuri R.R."/>
            <person name="La Ragione R."/>
            <person name="Hildebrand F."/>
            <person name="Pallen M.J."/>
        </authorList>
    </citation>
    <scope>NUCLEOTIDE SEQUENCE</scope>
    <source>
        <strain evidence="7">CHK196-7946</strain>
    </source>
</reference>
<dbReference type="Gene3D" id="2.30.42.10">
    <property type="match status" value="1"/>
</dbReference>
<dbReference type="GO" id="GO:0004252">
    <property type="term" value="F:serine-type endopeptidase activity"/>
    <property type="evidence" value="ECO:0007669"/>
    <property type="project" value="InterPro"/>
</dbReference>
<proteinExistence type="inferred from homology"/>
<evidence type="ECO:0000313" key="7">
    <source>
        <dbReference type="EMBL" id="HJC73790.1"/>
    </source>
</evidence>
<dbReference type="InterPro" id="IPR009003">
    <property type="entry name" value="Peptidase_S1_PA"/>
</dbReference>
<evidence type="ECO:0000256" key="2">
    <source>
        <dbReference type="ARBA" id="ARBA00022670"/>
    </source>
</evidence>
<dbReference type="InterPro" id="IPR036034">
    <property type="entry name" value="PDZ_sf"/>
</dbReference>
<keyword evidence="3" id="KW-0378">Hydrolase</keyword>
<evidence type="ECO:0000256" key="5">
    <source>
        <dbReference type="SAM" id="Phobius"/>
    </source>
</evidence>
<keyword evidence="5" id="KW-1133">Transmembrane helix</keyword>
<dbReference type="SMART" id="SM00228">
    <property type="entry name" value="PDZ"/>
    <property type="match status" value="1"/>
</dbReference>
<dbReference type="Gene3D" id="2.40.10.120">
    <property type="match status" value="1"/>
</dbReference>
<reference evidence="7" key="2">
    <citation type="submission" date="2021-04" db="EMBL/GenBank/DDBJ databases">
        <authorList>
            <person name="Gilroy R."/>
        </authorList>
    </citation>
    <scope>NUCLEOTIDE SEQUENCE</scope>
    <source>
        <strain evidence="7">CHK196-7946</strain>
    </source>
</reference>
<keyword evidence="5" id="KW-0812">Transmembrane</keyword>
<evidence type="ECO:0000256" key="3">
    <source>
        <dbReference type="ARBA" id="ARBA00022801"/>
    </source>
</evidence>
<dbReference type="SUPFAM" id="SSF50156">
    <property type="entry name" value="PDZ domain-like"/>
    <property type="match status" value="1"/>
</dbReference>
<dbReference type="Pfam" id="PF13365">
    <property type="entry name" value="Trypsin_2"/>
    <property type="match status" value="1"/>
</dbReference>
<protein>
    <submittedName>
        <fullName evidence="7">S1C family serine protease</fullName>
    </submittedName>
</protein>
<feature type="region of interest" description="Disordered" evidence="4">
    <location>
        <begin position="77"/>
        <end position="123"/>
    </location>
</feature>